<reference evidence="1 2" key="1">
    <citation type="submission" date="2018-11" db="EMBL/GenBank/DDBJ databases">
        <authorList>
            <consortium name="Pathogen Informatics"/>
        </authorList>
    </citation>
    <scope>NUCLEOTIDE SEQUENCE [LARGE SCALE GENOMIC DNA]</scope>
    <source>
        <strain evidence="1 2">Zambia</strain>
    </source>
</reference>
<accession>A0A3P7UKK5</accession>
<keyword evidence="2" id="KW-1185">Reference proteome</keyword>
<organism evidence="1 2">
    <name type="scientific">Schistosoma margrebowiei</name>
    <dbReference type="NCBI Taxonomy" id="48269"/>
    <lineage>
        <taxon>Eukaryota</taxon>
        <taxon>Metazoa</taxon>
        <taxon>Spiralia</taxon>
        <taxon>Lophotrochozoa</taxon>
        <taxon>Platyhelminthes</taxon>
        <taxon>Trematoda</taxon>
        <taxon>Digenea</taxon>
        <taxon>Strigeidida</taxon>
        <taxon>Schistosomatoidea</taxon>
        <taxon>Schistosomatidae</taxon>
        <taxon>Schistosoma</taxon>
    </lineage>
</organism>
<dbReference type="Proteomes" id="UP000277204">
    <property type="component" value="Unassembled WGS sequence"/>
</dbReference>
<sequence>MSELVLPDGFDPVSLSFTVRDVTAELSGRWVRVPGFMISCRLLPTTT</sequence>
<evidence type="ECO:0000313" key="1">
    <source>
        <dbReference type="EMBL" id="VDO22507.1"/>
    </source>
</evidence>
<proteinExistence type="predicted"/>
<name>A0A3P7UKK5_9TREM</name>
<evidence type="ECO:0000313" key="2">
    <source>
        <dbReference type="Proteomes" id="UP000277204"/>
    </source>
</evidence>
<gene>
    <name evidence="1" type="ORF">SMRZ_LOCUS30</name>
</gene>
<protein>
    <submittedName>
        <fullName evidence="1">Uncharacterized protein</fullName>
    </submittedName>
</protein>
<dbReference type="EMBL" id="UZAI01000004">
    <property type="protein sequence ID" value="VDO22507.1"/>
    <property type="molecule type" value="Genomic_DNA"/>
</dbReference>
<dbReference type="AlphaFoldDB" id="A0A3P7UKK5"/>